<evidence type="ECO:0000313" key="7">
    <source>
        <dbReference type="Proteomes" id="UP000000763"/>
    </source>
</evidence>
<evidence type="ECO:0000259" key="3">
    <source>
        <dbReference type="Pfam" id="PF00078"/>
    </source>
</evidence>
<dbReference type="InterPro" id="IPR000477">
    <property type="entry name" value="RT_dom"/>
</dbReference>
<feature type="compositionally biased region" description="Basic and acidic residues" evidence="2">
    <location>
        <begin position="603"/>
        <end position="627"/>
    </location>
</feature>
<feature type="domain" description="Reverse transcriptase/retrotransposon-derived protein RNase H-like" evidence="5">
    <location>
        <begin position="1055"/>
        <end position="1153"/>
    </location>
</feature>
<dbReference type="Pfam" id="PF03732">
    <property type="entry name" value="Retrotrans_gag"/>
    <property type="match status" value="1"/>
</dbReference>
<dbReference type="SUPFAM" id="SSF56672">
    <property type="entry name" value="DNA/RNA polymerases"/>
    <property type="match status" value="1"/>
</dbReference>
<dbReference type="InterPro" id="IPR043128">
    <property type="entry name" value="Rev_trsase/Diguanyl_cyclase"/>
</dbReference>
<feature type="compositionally biased region" description="Low complexity" evidence="2">
    <location>
        <begin position="393"/>
        <end position="405"/>
    </location>
</feature>
<evidence type="ECO:0000259" key="5">
    <source>
        <dbReference type="Pfam" id="PF17919"/>
    </source>
</evidence>
<dbReference type="InterPro" id="IPR005162">
    <property type="entry name" value="Retrotrans_gag_dom"/>
</dbReference>
<dbReference type="GO" id="GO:0003824">
    <property type="term" value="F:catalytic activity"/>
    <property type="evidence" value="ECO:0007669"/>
    <property type="project" value="UniProtKB-KW"/>
</dbReference>
<feature type="region of interest" description="Disordered" evidence="2">
    <location>
        <begin position="603"/>
        <end position="663"/>
    </location>
</feature>
<feature type="compositionally biased region" description="Basic residues" evidence="2">
    <location>
        <begin position="628"/>
        <end position="637"/>
    </location>
</feature>
<evidence type="ECO:0000313" key="6">
    <source>
        <dbReference type="EMBL" id="CAD39396.2"/>
    </source>
</evidence>
<dbReference type="EMBL" id="AL606609">
    <property type="protein sequence ID" value="CAD39396.2"/>
    <property type="molecule type" value="Genomic_DNA"/>
</dbReference>
<feature type="compositionally biased region" description="Basic and acidic residues" evidence="2">
    <location>
        <begin position="317"/>
        <end position="348"/>
    </location>
</feature>
<sequence length="1400" mass="158021">MTGNENAVATNQGDPMSKNPPAETENGASTTSELEKDSDAAKPCPFDMNHESTKMTSEATRSWYSIHKTRKHTLQACWVFLNVRAEIRACKERGIQRISPTRVVYCPIHKTKNHDLSSCKVFLSAIKALSPKSYVPIRDNGKEQGATPTSDRFVAVIDIDPHEPSVLHHLEDYGSSTTSVPREVLAIDDVGTSAHANAEAGNQSTTPAQHIRAVQAILRENPYDPVLNDDLKRWTERLRESVTNLSNAFEEAATAAHPEQPPTGDANGEDPERRESPQRATPPPRGTGDLRDQINGRQEARRTRDNVNRSRRHVSSRRHDNGNRGDRSNEDRDQDNHHDHNDRERRVPDNTGRGRRHNDVDDGDRRRDNSGRRRQDSRDPGRHPRNRTPEPSDPSSSSSSASFSSSDRHPRRTHDRRQPTDPNAGCRAFSRSLRDVRWPERFRPRAIEKYDGSTDPEEFLQVYSTVLYAAGADDNALANYLPTALKGYARSWLMHLPPYSISSWADLWQQFVANFQGTYKRHAIEDDLHALTQNSGESLREYVRRFNECRNTIPEITDASVIRALKSGVRDRYTTQELATRRITTTRRLFEIVERCAHADDALRRKNDKPKTGGEKKPATDASESSKKKNRKNGKRKAQAEVLAAEYVNPPKRPDPQSSDTKKAWCPIHKTDRHSLEDCLVFKKSLEKHIAFEKGNTLDAMGIPQSELTPTDQPFYGITPQSSSRPLGKITLHVTFGQANNFRTEQITFDVAEFDTAYNAIIGRTALVKYMAASHYAYQVLKMPRPKGIITIQGNTKLAVQCDKRSLDMVEQTPSPPATTEPPKKLANLVMVRKANGKWRMCVDFTDLNKACPKDHFPLPRIDQLVDSTAGCELLSFLDAYSGYHQISMAKEDEEKTSFITPFGVFCYVKMPFGLITAGNTFQRTVQGALSDQLGNNVEAYVDDIVVKTKTGDSLIDDLRETFDNLRRYRLMLNPEMCTFGVPSGKMLGFLVFGRGIEVNPEKIKAIENMKSPTRLKEVQKLTGCMAVLSRFVARMGERGHPFFALLKKQDKFVWTQEAEEAFVALKRYLSNPPVLVAPKPNEELFLYIAATPYSVSTVIVVEREKVQRPVYYVSEALHDAKTRYPQIQKLLYAVIMTSRKLRHYFQAHRVTVVSFFPLGEVVRNKDVVGRIAKWVVELSQFDVHFVPRTAIKSQVLADFVADWTMPDNKSDNQVDNETWTMAFDGALNSQGAGAGFILTSPSGDQFKHAIHLNFRATENTAEYEGLLAGKGKHPSQAARRRRPTARRRCNGVREEVKRKGEEATVLTEQTRRREVDGVAGGEEETARSFGSSASSSFPWSSCSTEGWTGKRRKRRSGWWRRRAPTRSRPPARGGRSCDGGGTRRERRGGREERRERAAV</sequence>
<dbReference type="InterPro" id="IPR036397">
    <property type="entry name" value="RNaseH_sf"/>
</dbReference>
<feature type="compositionally biased region" description="Basic and acidic residues" evidence="2">
    <location>
        <begin position="1389"/>
        <end position="1400"/>
    </location>
</feature>
<dbReference type="PANTHER" id="PTHR37984:SF5">
    <property type="entry name" value="PROTEIN NYNRIN-LIKE"/>
    <property type="match status" value="1"/>
</dbReference>
<evidence type="ECO:0000256" key="1">
    <source>
        <dbReference type="ARBA" id="ARBA00023268"/>
    </source>
</evidence>
<feature type="compositionally biased region" description="Basic and acidic residues" evidence="2">
    <location>
        <begin position="288"/>
        <end position="308"/>
    </location>
</feature>
<dbReference type="Gene3D" id="3.10.10.10">
    <property type="entry name" value="HIV Type 1 Reverse Transcriptase, subunit A, domain 1"/>
    <property type="match status" value="1"/>
</dbReference>
<proteinExistence type="predicted"/>
<feature type="region of interest" description="Disordered" evidence="2">
    <location>
        <begin position="251"/>
        <end position="428"/>
    </location>
</feature>
<dbReference type="InterPro" id="IPR050951">
    <property type="entry name" value="Retrovirus_Pol_polyprotein"/>
</dbReference>
<feature type="compositionally biased region" description="Basic and acidic residues" evidence="2">
    <location>
        <begin position="357"/>
        <end position="390"/>
    </location>
</feature>
<name>Q7XXG4_ORYSJ</name>
<feature type="compositionally biased region" description="Low complexity" evidence="2">
    <location>
        <begin position="1329"/>
        <end position="1344"/>
    </location>
</feature>
<dbReference type="Gene3D" id="3.30.70.270">
    <property type="match status" value="2"/>
</dbReference>
<dbReference type="Gene3D" id="3.30.420.10">
    <property type="entry name" value="Ribonuclease H-like superfamily/Ribonuclease H"/>
    <property type="match status" value="1"/>
</dbReference>
<evidence type="ECO:0000259" key="4">
    <source>
        <dbReference type="Pfam" id="PF03732"/>
    </source>
</evidence>
<feature type="region of interest" description="Disordered" evidence="2">
    <location>
        <begin position="1"/>
        <end position="53"/>
    </location>
</feature>
<dbReference type="Proteomes" id="UP000000763">
    <property type="component" value="Chromosome 4"/>
</dbReference>
<feature type="domain" description="Reverse transcriptase" evidence="3">
    <location>
        <begin position="832"/>
        <end position="990"/>
    </location>
</feature>
<dbReference type="Pfam" id="PF00078">
    <property type="entry name" value="RVT_1"/>
    <property type="match status" value="1"/>
</dbReference>
<protein>
    <submittedName>
        <fullName evidence="6">OSJNBb0089K24.6 protein</fullName>
    </submittedName>
</protein>
<feature type="region of interest" description="Disordered" evidence="2">
    <location>
        <begin position="1268"/>
        <end position="1400"/>
    </location>
</feature>
<feature type="compositionally biased region" description="Polar residues" evidence="2">
    <location>
        <begin position="1"/>
        <end position="14"/>
    </location>
</feature>
<feature type="compositionally biased region" description="Basic and acidic residues" evidence="2">
    <location>
        <begin position="1292"/>
        <end position="1303"/>
    </location>
</feature>
<dbReference type="InterPro" id="IPR043502">
    <property type="entry name" value="DNA/RNA_pol_sf"/>
</dbReference>
<feature type="compositionally biased region" description="Basic residues" evidence="2">
    <location>
        <begin position="1271"/>
        <end position="1291"/>
    </location>
</feature>
<dbReference type="CDD" id="cd01647">
    <property type="entry name" value="RT_LTR"/>
    <property type="match status" value="1"/>
</dbReference>
<dbReference type="GO" id="GO:0003676">
    <property type="term" value="F:nucleic acid binding"/>
    <property type="evidence" value="ECO:0007669"/>
    <property type="project" value="InterPro"/>
</dbReference>
<feature type="compositionally biased region" description="Basic and acidic residues" evidence="2">
    <location>
        <begin position="652"/>
        <end position="663"/>
    </location>
</feature>
<gene>
    <name evidence="6" type="primary">OSJNBb0089K24.6</name>
</gene>
<reference evidence="7" key="2">
    <citation type="journal article" date="2008" name="Nucleic Acids Res.">
        <title>The rice annotation project database (RAP-DB): 2008 update.</title>
        <authorList>
            <consortium name="The rice annotation project (RAP)"/>
        </authorList>
    </citation>
    <scope>GENOME REANNOTATION</scope>
    <source>
        <strain evidence="7">cv. Nipponbare</strain>
    </source>
</reference>
<reference evidence="7" key="1">
    <citation type="journal article" date="2005" name="Nature">
        <title>The map-based sequence of the rice genome.</title>
        <authorList>
            <consortium name="International rice genome sequencing project (IRGSP)"/>
            <person name="Matsumoto T."/>
            <person name="Wu J."/>
            <person name="Kanamori H."/>
            <person name="Katayose Y."/>
            <person name="Fujisawa M."/>
            <person name="Namiki N."/>
            <person name="Mizuno H."/>
            <person name="Yamamoto K."/>
            <person name="Antonio B.A."/>
            <person name="Baba T."/>
            <person name="Sakata K."/>
            <person name="Nagamura Y."/>
            <person name="Aoki H."/>
            <person name="Arikawa K."/>
            <person name="Arita K."/>
            <person name="Bito T."/>
            <person name="Chiden Y."/>
            <person name="Fujitsuka N."/>
            <person name="Fukunaka R."/>
            <person name="Hamada M."/>
            <person name="Harada C."/>
            <person name="Hayashi A."/>
            <person name="Hijishita S."/>
            <person name="Honda M."/>
            <person name="Hosokawa S."/>
            <person name="Ichikawa Y."/>
            <person name="Idonuma A."/>
            <person name="Iijima M."/>
            <person name="Ikeda M."/>
            <person name="Ikeno M."/>
            <person name="Ito K."/>
            <person name="Ito S."/>
            <person name="Ito T."/>
            <person name="Ito Y."/>
            <person name="Ito Y."/>
            <person name="Iwabuchi A."/>
            <person name="Kamiya K."/>
            <person name="Karasawa W."/>
            <person name="Kurita K."/>
            <person name="Katagiri S."/>
            <person name="Kikuta A."/>
            <person name="Kobayashi H."/>
            <person name="Kobayashi N."/>
            <person name="Machita K."/>
            <person name="Maehara T."/>
            <person name="Masukawa M."/>
            <person name="Mizubayashi T."/>
            <person name="Mukai Y."/>
            <person name="Nagasaki H."/>
            <person name="Nagata Y."/>
            <person name="Naito S."/>
            <person name="Nakashima M."/>
            <person name="Nakama Y."/>
            <person name="Nakamichi Y."/>
            <person name="Nakamura M."/>
            <person name="Meguro A."/>
            <person name="Negishi M."/>
            <person name="Ohta I."/>
            <person name="Ohta T."/>
            <person name="Okamoto M."/>
            <person name="Ono N."/>
            <person name="Saji S."/>
            <person name="Sakaguchi M."/>
            <person name="Sakai K."/>
            <person name="Shibata M."/>
            <person name="Shimokawa T."/>
            <person name="Song J."/>
            <person name="Takazaki Y."/>
            <person name="Terasawa K."/>
            <person name="Tsugane M."/>
            <person name="Tsuji K."/>
            <person name="Ueda S."/>
            <person name="Waki K."/>
            <person name="Yamagata H."/>
            <person name="Yamamoto M."/>
            <person name="Yamamoto S."/>
            <person name="Yamane H."/>
            <person name="Yoshiki S."/>
            <person name="Yoshihara R."/>
            <person name="Yukawa K."/>
            <person name="Zhong H."/>
            <person name="Yano M."/>
            <person name="Yuan Q."/>
            <person name="Ouyang S."/>
            <person name="Liu J."/>
            <person name="Jones K.M."/>
            <person name="Gansberger K."/>
            <person name="Moffat K."/>
            <person name="Hill J."/>
            <person name="Bera J."/>
            <person name="Fadrosh D."/>
            <person name="Jin S."/>
            <person name="Johri S."/>
            <person name="Kim M."/>
            <person name="Overton L."/>
            <person name="Reardon M."/>
            <person name="Tsitrin T."/>
            <person name="Vuong H."/>
            <person name="Weaver B."/>
            <person name="Ciecko A."/>
            <person name="Tallon L."/>
            <person name="Jackson J."/>
            <person name="Pai G."/>
            <person name="Aken S.V."/>
            <person name="Utterback T."/>
            <person name="Reidmuller S."/>
            <person name="Feldblyum T."/>
            <person name="Hsiao J."/>
            <person name="Zismann V."/>
            <person name="Iobst S."/>
            <person name="de Vazeille A.R."/>
            <person name="Buell C.R."/>
            <person name="Ying K."/>
            <person name="Li Y."/>
            <person name="Lu T."/>
            <person name="Huang Y."/>
            <person name="Zhao Q."/>
            <person name="Feng Q."/>
            <person name="Zhang L."/>
            <person name="Zhu J."/>
            <person name="Weng Q."/>
            <person name="Mu J."/>
            <person name="Lu Y."/>
            <person name="Fan D."/>
            <person name="Liu Y."/>
            <person name="Guan J."/>
            <person name="Zhang Y."/>
            <person name="Yu S."/>
            <person name="Liu X."/>
            <person name="Zhang Y."/>
            <person name="Hong G."/>
            <person name="Han B."/>
            <person name="Choisne N."/>
            <person name="Demange N."/>
            <person name="Orjeda G."/>
            <person name="Samain S."/>
            <person name="Cattolico L."/>
            <person name="Pelletier E."/>
            <person name="Couloux A."/>
            <person name="Segurens B."/>
            <person name="Wincker P."/>
            <person name="D'Hont A."/>
            <person name="Scarpelli C."/>
            <person name="Weissenbach J."/>
            <person name="Salanoubat M."/>
            <person name="Quetier F."/>
            <person name="Yu Y."/>
            <person name="Kim H.R."/>
            <person name="Rambo T."/>
            <person name="Currie J."/>
            <person name="Collura K."/>
            <person name="Luo M."/>
            <person name="Yang T."/>
            <person name="Ammiraju J.S.S."/>
            <person name="Engler F."/>
            <person name="Soderlund C."/>
            <person name="Wing R.A."/>
            <person name="Palmer L.E."/>
            <person name="de la Bastide M."/>
            <person name="Spiegel L."/>
            <person name="Nascimento L."/>
            <person name="Zutavern T."/>
            <person name="O'Shaughnessy A."/>
            <person name="Dike S."/>
            <person name="Dedhia N."/>
            <person name="Preston R."/>
            <person name="Balija V."/>
            <person name="McCombie W.R."/>
            <person name="Chow T."/>
            <person name="Chen H."/>
            <person name="Chung M."/>
            <person name="Chen C."/>
            <person name="Shaw J."/>
            <person name="Wu H."/>
            <person name="Hsiao K."/>
            <person name="Chao Y."/>
            <person name="Chu M."/>
            <person name="Cheng C."/>
            <person name="Hour A."/>
            <person name="Lee P."/>
            <person name="Lin S."/>
            <person name="Lin Y."/>
            <person name="Liou J."/>
            <person name="Liu S."/>
            <person name="Hsing Y."/>
            <person name="Raghuvanshi S."/>
            <person name="Mohanty A."/>
            <person name="Bharti A.K."/>
            <person name="Gaur A."/>
            <person name="Gupta V."/>
            <person name="Kumar D."/>
            <person name="Ravi V."/>
            <person name="Vij S."/>
            <person name="Kapur A."/>
            <person name="Khurana P."/>
            <person name="Khurana P."/>
            <person name="Khurana J.P."/>
            <person name="Tyagi A.K."/>
            <person name="Gaikwad K."/>
            <person name="Singh A."/>
            <person name="Dalal V."/>
            <person name="Srivastava S."/>
            <person name="Dixit A."/>
            <person name="Pal A.K."/>
            <person name="Ghazi I.A."/>
            <person name="Yadav M."/>
            <person name="Pandit A."/>
            <person name="Bhargava A."/>
            <person name="Sureshbabu K."/>
            <person name="Batra K."/>
            <person name="Sharma T.R."/>
            <person name="Mohapatra T."/>
            <person name="Singh N.K."/>
            <person name="Messing J."/>
            <person name="Nelson A.B."/>
            <person name="Fuks G."/>
            <person name="Kavchok S."/>
            <person name="Keizer G."/>
            <person name="Linton E."/>
            <person name="Llaca V."/>
            <person name="Song R."/>
            <person name="Tanyolac B."/>
            <person name="Young S."/>
            <person name="Ho-Il K."/>
            <person name="Hahn J.H."/>
            <person name="Sangsakoo G."/>
            <person name="Vanavichit A."/>
            <person name="de Mattos Luiz.A.T."/>
            <person name="Zimmer P.D."/>
            <person name="Malone G."/>
            <person name="Dellagostin O."/>
            <person name="de Oliveira A.C."/>
            <person name="Bevan M."/>
            <person name="Bancroft I."/>
            <person name="Minx P."/>
            <person name="Cordum H."/>
            <person name="Wilson R."/>
            <person name="Cheng Z."/>
            <person name="Jin W."/>
            <person name="Jiang J."/>
            <person name="Leong S.A."/>
            <person name="Iwama H."/>
            <person name="Gojobori T."/>
            <person name="Itoh T."/>
            <person name="Niimura Y."/>
            <person name="Fujii Y."/>
            <person name="Habara T."/>
            <person name="Sakai H."/>
            <person name="Sato Y."/>
            <person name="Wilson G."/>
            <person name="Kumar K."/>
            <person name="McCouch S."/>
            <person name="Juretic N."/>
            <person name="Hoen D."/>
            <person name="Wright S."/>
            <person name="Bruskiewich R."/>
            <person name="Bureau T."/>
            <person name="Miyao A."/>
            <person name="Hirochika H."/>
            <person name="Nishikawa T."/>
            <person name="Kadowaki K."/>
            <person name="Sugiura M."/>
            <person name="Burr B."/>
            <person name="Sasaki T."/>
        </authorList>
    </citation>
    <scope>NUCLEOTIDE SEQUENCE [LARGE SCALE GENOMIC DNA]</scope>
    <source>
        <strain evidence="7">cv. Nipponbare</strain>
    </source>
</reference>
<organism evidence="6 7">
    <name type="scientific">Oryza sativa subsp. japonica</name>
    <name type="common">Rice</name>
    <dbReference type="NCBI Taxonomy" id="39947"/>
    <lineage>
        <taxon>Eukaryota</taxon>
        <taxon>Viridiplantae</taxon>
        <taxon>Streptophyta</taxon>
        <taxon>Embryophyta</taxon>
        <taxon>Tracheophyta</taxon>
        <taxon>Spermatophyta</taxon>
        <taxon>Magnoliopsida</taxon>
        <taxon>Liliopsida</taxon>
        <taxon>Poales</taxon>
        <taxon>Poaceae</taxon>
        <taxon>BOP clade</taxon>
        <taxon>Oryzoideae</taxon>
        <taxon>Oryzeae</taxon>
        <taxon>Oryzinae</taxon>
        <taxon>Oryza</taxon>
        <taxon>Oryza sativa</taxon>
    </lineage>
</organism>
<dbReference type="MEROPS" id="S08.A22"/>
<dbReference type="PANTHER" id="PTHR37984">
    <property type="entry name" value="PROTEIN CBG26694"/>
    <property type="match status" value="1"/>
</dbReference>
<feature type="compositionally biased region" description="Basic residues" evidence="2">
    <location>
        <begin position="1350"/>
        <end position="1366"/>
    </location>
</feature>
<feature type="domain" description="Retrotransposon gag" evidence="4">
    <location>
        <begin position="481"/>
        <end position="570"/>
    </location>
</feature>
<dbReference type="InterPro" id="IPR041577">
    <property type="entry name" value="RT_RNaseH_2"/>
</dbReference>
<accession>Q7XXG4</accession>
<keyword evidence="1" id="KW-0511">Multifunctional enzyme</keyword>
<evidence type="ECO:0000256" key="2">
    <source>
        <dbReference type="SAM" id="MobiDB-lite"/>
    </source>
</evidence>
<dbReference type="Pfam" id="PF17919">
    <property type="entry name" value="RT_RNaseH_2"/>
    <property type="match status" value="1"/>
</dbReference>